<accession>Q934V9</accession>
<gene>
    <name evidence="1" type="ordered locus">HCM2.0108</name>
</gene>
<keyword evidence="1" id="KW-0614">Plasmid</keyword>
<protein>
    <submittedName>
        <fullName evidence="1">Uncharacterized protein</fullName>
    </submittedName>
</protein>
<geneLocation type="plasmid" evidence="1 2">
    <name>pHCM2</name>
</geneLocation>
<reference evidence="1 2" key="1">
    <citation type="journal article" date="2001" name="Nature">
        <title>Complete genome sequence of a multiple drug resistant Salmonella enterica serovar Typhi CT18.</title>
        <authorList>
            <person name="Parkhill J."/>
            <person name="Dougan G."/>
            <person name="James K.D."/>
            <person name="Thomson N.R."/>
            <person name="Pickard D."/>
            <person name="Wain J."/>
            <person name="Churcher C."/>
            <person name="Mungall K.L."/>
            <person name="Bentley S.D."/>
            <person name="Holden M.T.G."/>
            <person name="Sebaihia M."/>
            <person name="Baker S."/>
            <person name="Basham D."/>
            <person name="Brooks K."/>
            <person name="Chillingworth T."/>
            <person name="Connerton P."/>
            <person name="Cronin A."/>
            <person name="Davis P."/>
            <person name="Davies R.M."/>
            <person name="Dowd L."/>
            <person name="White N."/>
            <person name="Farrar J."/>
            <person name="Feltwell T."/>
            <person name="Hamlin N."/>
            <person name="Haque A."/>
            <person name="Hien T.T."/>
            <person name="Holroyd S."/>
            <person name="Jagels K."/>
            <person name="Krogh A."/>
            <person name="Larsen T.S."/>
            <person name="Leather S."/>
            <person name="Moule S."/>
            <person name="O'Gaora P."/>
            <person name="Parry C."/>
            <person name="Quail M."/>
            <person name="Rutherford K."/>
            <person name="Simmonds M."/>
            <person name="Skelton J."/>
            <person name="Stevens K."/>
            <person name="Whitehead S."/>
            <person name="Barrell B.G."/>
        </authorList>
    </citation>
    <scope>NUCLEOTIDE SEQUENCE [LARGE SCALE GENOMIC DNA]</scope>
    <source>
        <strain evidence="1 2">CT18</strain>
    </source>
</reference>
<dbReference type="HOGENOM" id="CLU_2751578_0_0_6"/>
<dbReference type="KEGG" id="sty:HCM2.0108"/>
<dbReference type="EMBL" id="AL513384">
    <property type="protein sequence ID" value="CAD09975.1"/>
    <property type="molecule type" value="Genomic_DNA"/>
</dbReference>
<evidence type="ECO:0000313" key="1">
    <source>
        <dbReference type="EMBL" id="CAD09975.1"/>
    </source>
</evidence>
<proteinExistence type="predicted"/>
<name>Q934V9_SALTI</name>
<evidence type="ECO:0000313" key="2">
    <source>
        <dbReference type="Proteomes" id="UP000000541"/>
    </source>
</evidence>
<dbReference type="Proteomes" id="UP000000541">
    <property type="component" value="Plasmid pHCM2"/>
</dbReference>
<organism evidence="1 2">
    <name type="scientific">Salmonella typhi</name>
    <dbReference type="NCBI Taxonomy" id="90370"/>
    <lineage>
        <taxon>Bacteria</taxon>
        <taxon>Pseudomonadati</taxon>
        <taxon>Pseudomonadota</taxon>
        <taxon>Gammaproteobacteria</taxon>
        <taxon>Enterobacterales</taxon>
        <taxon>Enterobacteriaceae</taxon>
        <taxon>Salmonella</taxon>
    </lineage>
</organism>
<dbReference type="AlphaFoldDB" id="Q934V9"/>
<sequence>MRTVLVCLGFTQHTRGDGITHLLHAYCRAQICYGGSLRINALLQLKHSFFQFRKACRNTTAKQLGQNQAN</sequence>